<dbReference type="OrthoDB" id="509866at2759"/>
<keyword evidence="5" id="KW-1185">Reference proteome</keyword>
<feature type="compositionally biased region" description="Polar residues" evidence="3">
    <location>
        <begin position="210"/>
        <end position="219"/>
    </location>
</feature>
<dbReference type="InterPro" id="IPR007213">
    <property type="entry name" value="Ppm1/Ppm2/Tcmp"/>
</dbReference>
<dbReference type="EMBL" id="LHPG02000002">
    <property type="protein sequence ID" value="PRW60594.1"/>
    <property type="molecule type" value="Genomic_DNA"/>
</dbReference>
<dbReference type="GO" id="GO:0008168">
    <property type="term" value="F:methyltransferase activity"/>
    <property type="evidence" value="ECO:0007669"/>
    <property type="project" value="UniProtKB-KW"/>
</dbReference>
<proteinExistence type="predicted"/>
<dbReference type="GO" id="GO:0032259">
    <property type="term" value="P:methylation"/>
    <property type="evidence" value="ECO:0007669"/>
    <property type="project" value="UniProtKB-KW"/>
</dbReference>
<dbReference type="Proteomes" id="UP000239899">
    <property type="component" value="Unassembled WGS sequence"/>
</dbReference>
<dbReference type="SUPFAM" id="SSF53335">
    <property type="entry name" value="S-adenosyl-L-methionine-dependent methyltransferases"/>
    <property type="match status" value="1"/>
</dbReference>
<sequence>MPGAAGSSRSVAALAAAAGAAALALALSAKHLFAWWRQGAWDGLASVVSFSAKLIAASRAIESQEEHALVTDPLAEGMAGSAAVANSRRRAQAAPEGSGRRFKLGKMAIRTRWFDDQIEAALGMPVAASVPAALRAPSAAATIDMPAYVWEHPSGHEPRQLVMLGAGMDSRPWRMKLPADLAWFELDQPDVIAAKQQLLRKLLAEVPGTAGTSRCSGSSLDDLPAEPGSPVESGLSRHLSIDKTQFPLRCGSWAAVPCDLSDASWVDALKEAGWDPAKPTVWVAEGLLMYLEEERVRSLLRTMADQSAEGSVFIGLSVTSAVIDRIRARGPSKGAASLMDTWVFGCPPNPTEFLAECGWQLRLANDRSQQAAALGLDPQLCAFLPATNGSGQDGVKDAKEAASLFMTATPLAAAAQ</sequence>
<evidence type="ECO:0000256" key="1">
    <source>
        <dbReference type="ARBA" id="ARBA00022603"/>
    </source>
</evidence>
<name>A0A2P6U2Q8_CHLSO</name>
<reference evidence="4 5" key="1">
    <citation type="journal article" date="2018" name="Plant J.">
        <title>Genome sequences of Chlorella sorokiniana UTEX 1602 and Micractinium conductrix SAG 241.80: implications to maltose excretion by a green alga.</title>
        <authorList>
            <person name="Arriola M.B."/>
            <person name="Velmurugan N."/>
            <person name="Zhang Y."/>
            <person name="Plunkett M.H."/>
            <person name="Hondzo H."/>
            <person name="Barney B.M."/>
        </authorList>
    </citation>
    <scope>NUCLEOTIDE SEQUENCE [LARGE SCALE GENOMIC DNA]</scope>
    <source>
        <strain evidence="5">UTEX 1602</strain>
    </source>
</reference>
<dbReference type="PANTHER" id="PTHR43619">
    <property type="entry name" value="S-ADENOSYL-L-METHIONINE-DEPENDENT METHYLTRANSFERASE YKTD-RELATED"/>
    <property type="match status" value="1"/>
</dbReference>
<keyword evidence="1 4" id="KW-0489">Methyltransferase</keyword>
<organism evidence="4 5">
    <name type="scientific">Chlorella sorokiniana</name>
    <name type="common">Freshwater green alga</name>
    <dbReference type="NCBI Taxonomy" id="3076"/>
    <lineage>
        <taxon>Eukaryota</taxon>
        <taxon>Viridiplantae</taxon>
        <taxon>Chlorophyta</taxon>
        <taxon>core chlorophytes</taxon>
        <taxon>Trebouxiophyceae</taxon>
        <taxon>Chlorellales</taxon>
        <taxon>Chlorellaceae</taxon>
        <taxon>Chlorella clade</taxon>
        <taxon>Chlorella</taxon>
    </lineage>
</organism>
<evidence type="ECO:0000256" key="2">
    <source>
        <dbReference type="ARBA" id="ARBA00022679"/>
    </source>
</evidence>
<dbReference type="STRING" id="3076.A0A2P6U2Q8"/>
<dbReference type="Gene3D" id="3.40.50.150">
    <property type="entry name" value="Vaccinia Virus protein VP39"/>
    <property type="match status" value="1"/>
</dbReference>
<dbReference type="PANTHER" id="PTHR43619:SF2">
    <property type="entry name" value="S-ADENOSYL-L-METHIONINE-DEPENDENT METHYLTRANSFERASES SUPERFAMILY PROTEIN"/>
    <property type="match status" value="1"/>
</dbReference>
<dbReference type="AlphaFoldDB" id="A0A2P6U2Q8"/>
<gene>
    <name evidence="4" type="ORF">C2E21_0834</name>
</gene>
<protein>
    <submittedName>
        <fullName evidence="4">S-adenosyl-L-methionine-dependent methyltransferase</fullName>
    </submittedName>
</protein>
<accession>A0A2P6U2Q8</accession>
<evidence type="ECO:0000256" key="3">
    <source>
        <dbReference type="SAM" id="MobiDB-lite"/>
    </source>
</evidence>
<feature type="region of interest" description="Disordered" evidence="3">
    <location>
        <begin position="209"/>
        <end position="234"/>
    </location>
</feature>
<keyword evidence="2" id="KW-0808">Transferase</keyword>
<comment type="caution">
    <text evidence="4">The sequence shown here is derived from an EMBL/GenBank/DDBJ whole genome shotgun (WGS) entry which is preliminary data.</text>
</comment>
<evidence type="ECO:0000313" key="5">
    <source>
        <dbReference type="Proteomes" id="UP000239899"/>
    </source>
</evidence>
<dbReference type="InterPro" id="IPR029063">
    <property type="entry name" value="SAM-dependent_MTases_sf"/>
</dbReference>
<evidence type="ECO:0000313" key="4">
    <source>
        <dbReference type="EMBL" id="PRW60594.1"/>
    </source>
</evidence>
<dbReference type="Pfam" id="PF04072">
    <property type="entry name" value="LCM"/>
    <property type="match status" value="2"/>
</dbReference>